<reference evidence="3 4" key="1">
    <citation type="journal article" date="2013" name="BMC Genomics">
        <title>The miniature genome of a carnivorous plant Genlisea aurea contains a low number of genes and short non-coding sequences.</title>
        <authorList>
            <person name="Leushkin E.V."/>
            <person name="Sutormin R.A."/>
            <person name="Nabieva E.R."/>
            <person name="Penin A.A."/>
            <person name="Kondrashov A.S."/>
            <person name="Logacheva M.D."/>
        </authorList>
    </citation>
    <scope>NUCLEOTIDE SEQUENCE [LARGE SCALE GENOMIC DNA]</scope>
</reference>
<feature type="non-terminal residue" evidence="3">
    <location>
        <position position="1"/>
    </location>
</feature>
<accession>S8D4D2</accession>
<feature type="transmembrane region" description="Helical" evidence="2">
    <location>
        <begin position="118"/>
        <end position="139"/>
    </location>
</feature>
<feature type="compositionally biased region" description="Basic and acidic residues" evidence="1">
    <location>
        <begin position="215"/>
        <end position="229"/>
    </location>
</feature>
<dbReference type="Proteomes" id="UP000015453">
    <property type="component" value="Unassembled WGS sequence"/>
</dbReference>
<feature type="transmembrane region" description="Helical" evidence="2">
    <location>
        <begin position="146"/>
        <end position="173"/>
    </location>
</feature>
<sequence>AMEDIGLFSQGLRWWFQSKDCCSVVRASMGCIRDKVGVLMDRHWPMVCYGCAKSVKGILLLLVYWRNCLVSGFQSFIRLGPAALLVIMWSCFISLTSMSCLFYLLFSMGAAGVAVHNLGYTPGLFIVGLFAILVLWMYANFWITGVLLLVGGYLFSLNHARLAVFMASLYAIYCVKIRVGWIGVFLAVNLAFLSHDILNYLIKRCDKFGETAHFDDPKESSDSSKKDGFSSESDFSVPPELGGEEKPEKFYSCKSTCKPSAATSSFVESPEESDAKNVTRQQQDADSSVEMERILRSGDHYEALGFSRHKKIDTLLLKKEYRKK</sequence>
<feature type="region of interest" description="Disordered" evidence="1">
    <location>
        <begin position="215"/>
        <end position="291"/>
    </location>
</feature>
<protein>
    <submittedName>
        <fullName evidence="3">Uncharacterized protein</fullName>
    </submittedName>
</protein>
<feature type="compositionally biased region" description="Polar residues" evidence="1">
    <location>
        <begin position="253"/>
        <end position="267"/>
    </location>
</feature>
<keyword evidence="4" id="KW-1185">Reference proteome</keyword>
<dbReference type="OrthoDB" id="1507364at2759"/>
<keyword evidence="2" id="KW-0472">Membrane</keyword>
<evidence type="ECO:0000256" key="2">
    <source>
        <dbReference type="SAM" id="Phobius"/>
    </source>
</evidence>
<feature type="transmembrane region" description="Helical" evidence="2">
    <location>
        <begin position="76"/>
        <end position="106"/>
    </location>
</feature>
<proteinExistence type="predicted"/>
<keyword evidence="2" id="KW-1133">Transmembrane helix</keyword>
<evidence type="ECO:0000313" key="4">
    <source>
        <dbReference type="Proteomes" id="UP000015453"/>
    </source>
</evidence>
<feature type="transmembrane region" description="Helical" evidence="2">
    <location>
        <begin position="179"/>
        <end position="198"/>
    </location>
</feature>
<organism evidence="3 4">
    <name type="scientific">Genlisea aurea</name>
    <dbReference type="NCBI Taxonomy" id="192259"/>
    <lineage>
        <taxon>Eukaryota</taxon>
        <taxon>Viridiplantae</taxon>
        <taxon>Streptophyta</taxon>
        <taxon>Embryophyta</taxon>
        <taxon>Tracheophyta</taxon>
        <taxon>Spermatophyta</taxon>
        <taxon>Magnoliopsida</taxon>
        <taxon>eudicotyledons</taxon>
        <taxon>Gunneridae</taxon>
        <taxon>Pentapetalae</taxon>
        <taxon>asterids</taxon>
        <taxon>lamiids</taxon>
        <taxon>Lamiales</taxon>
        <taxon>Lentibulariaceae</taxon>
        <taxon>Genlisea</taxon>
    </lineage>
</organism>
<dbReference type="EMBL" id="AUSU01010146">
    <property type="protein sequence ID" value="EPS57513.1"/>
    <property type="molecule type" value="Genomic_DNA"/>
</dbReference>
<comment type="caution">
    <text evidence="3">The sequence shown here is derived from an EMBL/GenBank/DDBJ whole genome shotgun (WGS) entry which is preliminary data.</text>
</comment>
<name>S8D4D2_9LAMI</name>
<feature type="transmembrane region" description="Helical" evidence="2">
    <location>
        <begin position="44"/>
        <end position="64"/>
    </location>
</feature>
<feature type="compositionally biased region" description="Low complexity" evidence="1">
    <location>
        <begin position="230"/>
        <end position="241"/>
    </location>
</feature>
<feature type="non-terminal residue" evidence="3">
    <location>
        <position position="324"/>
    </location>
</feature>
<dbReference type="AlphaFoldDB" id="S8D4D2"/>
<dbReference type="PANTHER" id="PTHR45270">
    <property type="entry name" value="OS03G0832900 PROTEIN"/>
    <property type="match status" value="1"/>
</dbReference>
<dbReference type="PANTHER" id="PTHR45270:SF1">
    <property type="entry name" value="CHAPERONE DNAJ-DOMAIN SUPERFAMILY PROTEIN"/>
    <property type="match status" value="1"/>
</dbReference>
<evidence type="ECO:0000256" key="1">
    <source>
        <dbReference type="SAM" id="MobiDB-lite"/>
    </source>
</evidence>
<keyword evidence="2" id="KW-0812">Transmembrane</keyword>
<evidence type="ECO:0000313" key="3">
    <source>
        <dbReference type="EMBL" id="EPS57513.1"/>
    </source>
</evidence>
<gene>
    <name evidence="3" type="ORF">M569_17304</name>
</gene>
<feature type="compositionally biased region" description="Polar residues" evidence="1">
    <location>
        <begin position="276"/>
        <end position="286"/>
    </location>
</feature>